<keyword evidence="10 12" id="KW-0624">Polysaccharide degradation</keyword>
<dbReference type="InterPro" id="IPR044846">
    <property type="entry name" value="GH10"/>
</dbReference>
<dbReference type="InterPro" id="IPR017853">
    <property type="entry name" value="GH"/>
</dbReference>
<name>A0A2G8S720_9APHY</name>
<evidence type="ECO:0000256" key="6">
    <source>
        <dbReference type="ARBA" id="ARBA00022651"/>
    </source>
</evidence>
<keyword evidence="16" id="KW-1185">Reference proteome</keyword>
<evidence type="ECO:0000256" key="1">
    <source>
        <dbReference type="ARBA" id="ARBA00000681"/>
    </source>
</evidence>
<comment type="pathway">
    <text evidence="3">Glycan degradation; xylan degradation.</text>
</comment>
<feature type="active site" description="Nucleophile" evidence="11">
    <location>
        <position position="297"/>
    </location>
</feature>
<evidence type="ECO:0000256" key="11">
    <source>
        <dbReference type="PROSITE-ProRule" id="PRU10061"/>
    </source>
</evidence>
<feature type="signal peptide" evidence="13">
    <location>
        <begin position="1"/>
        <end position="23"/>
    </location>
</feature>
<comment type="catalytic activity">
    <reaction evidence="1 12">
        <text>Endohydrolysis of (1-&gt;4)-beta-D-xylosidic linkages in xylans.</text>
        <dbReference type="EC" id="3.2.1.8"/>
    </reaction>
</comment>
<feature type="chain" id="PRO_5013836162" description="Beta-xylanase" evidence="13">
    <location>
        <begin position="24"/>
        <end position="482"/>
    </location>
</feature>
<feature type="domain" description="GH10" evidence="14">
    <location>
        <begin position="53"/>
        <end position="376"/>
    </location>
</feature>
<dbReference type="PROSITE" id="PS51760">
    <property type="entry name" value="GH10_2"/>
    <property type="match status" value="1"/>
</dbReference>
<evidence type="ECO:0000256" key="3">
    <source>
        <dbReference type="ARBA" id="ARBA00004851"/>
    </source>
</evidence>
<reference evidence="15 16" key="1">
    <citation type="journal article" date="2015" name="Sci. Rep.">
        <title>Chromosome-level genome map provides insights into diverse defense mechanisms in the medicinal fungus Ganoderma sinense.</title>
        <authorList>
            <person name="Zhu Y."/>
            <person name="Xu J."/>
            <person name="Sun C."/>
            <person name="Zhou S."/>
            <person name="Xu H."/>
            <person name="Nelson D.R."/>
            <person name="Qian J."/>
            <person name="Song J."/>
            <person name="Luo H."/>
            <person name="Xiang L."/>
            <person name="Li Y."/>
            <person name="Xu Z."/>
            <person name="Ji A."/>
            <person name="Wang L."/>
            <person name="Lu S."/>
            <person name="Hayward A."/>
            <person name="Sun W."/>
            <person name="Li X."/>
            <person name="Schwartz D.C."/>
            <person name="Wang Y."/>
            <person name="Chen S."/>
        </authorList>
    </citation>
    <scope>NUCLEOTIDE SEQUENCE [LARGE SCALE GENOMIC DNA]</scope>
    <source>
        <strain evidence="15 16">ZZ0214-1</strain>
    </source>
</reference>
<dbReference type="GO" id="GO:0005576">
    <property type="term" value="C:extracellular region"/>
    <property type="evidence" value="ECO:0007669"/>
    <property type="project" value="UniProtKB-SubCell"/>
</dbReference>
<proteinExistence type="inferred from homology"/>
<dbReference type="InterPro" id="IPR031158">
    <property type="entry name" value="GH10_AS"/>
</dbReference>
<evidence type="ECO:0000256" key="9">
    <source>
        <dbReference type="ARBA" id="ARBA00023295"/>
    </source>
</evidence>
<dbReference type="Proteomes" id="UP000230002">
    <property type="component" value="Unassembled WGS sequence"/>
</dbReference>
<comment type="similarity">
    <text evidence="4 12">Belongs to the glycosyl hydrolase 10 (cellulase F) family.</text>
</comment>
<dbReference type="PROSITE" id="PS00591">
    <property type="entry name" value="GH10_1"/>
    <property type="match status" value="1"/>
</dbReference>
<dbReference type="AlphaFoldDB" id="A0A2G8S720"/>
<keyword evidence="9 12" id="KW-0326">Glycosidase</keyword>
<keyword evidence="8 12" id="KW-0119">Carbohydrate metabolism</keyword>
<evidence type="ECO:0000256" key="4">
    <source>
        <dbReference type="ARBA" id="ARBA00007495"/>
    </source>
</evidence>
<dbReference type="EC" id="3.2.1.8" evidence="12"/>
<evidence type="ECO:0000256" key="12">
    <source>
        <dbReference type="RuleBase" id="RU361174"/>
    </source>
</evidence>
<dbReference type="Gene3D" id="3.20.20.80">
    <property type="entry name" value="Glycosidases"/>
    <property type="match status" value="1"/>
</dbReference>
<dbReference type="SUPFAM" id="SSF51445">
    <property type="entry name" value="(Trans)glycosidases"/>
    <property type="match status" value="1"/>
</dbReference>
<dbReference type="Pfam" id="PF00331">
    <property type="entry name" value="Glyco_hydro_10"/>
    <property type="match status" value="1"/>
</dbReference>
<dbReference type="InterPro" id="IPR001000">
    <property type="entry name" value="GH10_dom"/>
</dbReference>
<evidence type="ECO:0000256" key="7">
    <source>
        <dbReference type="ARBA" id="ARBA00022801"/>
    </source>
</evidence>
<accession>A0A2G8S720</accession>
<organism evidence="15 16">
    <name type="scientific">Ganoderma sinense ZZ0214-1</name>
    <dbReference type="NCBI Taxonomy" id="1077348"/>
    <lineage>
        <taxon>Eukaryota</taxon>
        <taxon>Fungi</taxon>
        <taxon>Dikarya</taxon>
        <taxon>Basidiomycota</taxon>
        <taxon>Agaricomycotina</taxon>
        <taxon>Agaricomycetes</taxon>
        <taxon>Polyporales</taxon>
        <taxon>Polyporaceae</taxon>
        <taxon>Ganoderma</taxon>
    </lineage>
</organism>
<evidence type="ECO:0000259" key="14">
    <source>
        <dbReference type="PROSITE" id="PS51760"/>
    </source>
</evidence>
<dbReference type="OrthoDB" id="3055998at2759"/>
<keyword evidence="5" id="KW-0964">Secreted</keyword>
<dbReference type="GO" id="GO:0045493">
    <property type="term" value="P:xylan catabolic process"/>
    <property type="evidence" value="ECO:0007669"/>
    <property type="project" value="UniProtKB-KW"/>
</dbReference>
<dbReference type="STRING" id="1077348.A0A2G8S720"/>
<dbReference type="SMART" id="SM00633">
    <property type="entry name" value="Glyco_10"/>
    <property type="match status" value="1"/>
</dbReference>
<evidence type="ECO:0000313" key="15">
    <source>
        <dbReference type="EMBL" id="PIL29545.1"/>
    </source>
</evidence>
<evidence type="ECO:0000256" key="8">
    <source>
        <dbReference type="ARBA" id="ARBA00023277"/>
    </source>
</evidence>
<comment type="caution">
    <text evidence="15">The sequence shown here is derived from an EMBL/GenBank/DDBJ whole genome shotgun (WGS) entry which is preliminary data.</text>
</comment>
<dbReference type="EMBL" id="AYKW01000021">
    <property type="protein sequence ID" value="PIL29545.1"/>
    <property type="molecule type" value="Genomic_DNA"/>
</dbReference>
<keyword evidence="7 12" id="KW-0378">Hydrolase</keyword>
<dbReference type="GO" id="GO:0031176">
    <property type="term" value="F:endo-1,4-beta-xylanase activity"/>
    <property type="evidence" value="ECO:0007669"/>
    <property type="project" value="UniProtKB-EC"/>
</dbReference>
<dbReference type="PRINTS" id="PR00134">
    <property type="entry name" value="GLHYDRLASE10"/>
</dbReference>
<comment type="subcellular location">
    <subcellularLocation>
        <location evidence="2">Secreted</location>
    </subcellularLocation>
</comment>
<keyword evidence="6" id="KW-0858">Xylan degradation</keyword>
<gene>
    <name evidence="15" type="ORF">GSI_08353</name>
</gene>
<dbReference type="PANTHER" id="PTHR31490">
    <property type="entry name" value="GLYCOSYL HYDROLASE"/>
    <property type="match status" value="1"/>
</dbReference>
<keyword evidence="13" id="KW-0732">Signal</keyword>
<evidence type="ECO:0000256" key="13">
    <source>
        <dbReference type="SAM" id="SignalP"/>
    </source>
</evidence>
<evidence type="ECO:0000256" key="2">
    <source>
        <dbReference type="ARBA" id="ARBA00004613"/>
    </source>
</evidence>
<evidence type="ECO:0000256" key="5">
    <source>
        <dbReference type="ARBA" id="ARBA00022525"/>
    </source>
</evidence>
<protein>
    <recommendedName>
        <fullName evidence="12">Beta-xylanase</fullName>
        <ecNumber evidence="12">3.2.1.8</ecNumber>
    </recommendedName>
</protein>
<dbReference type="PANTHER" id="PTHR31490:SF35">
    <property type="entry name" value="ENDO-1,4-BETA-XYLANASE"/>
    <property type="match status" value="1"/>
</dbReference>
<sequence length="482" mass="53257">MVTVRRWIPVVLLTPILLTAAHSASSPPVARQATDDAVLPSSSLPRPGFNAAARSAGKLYFGTATNNYQWNDTAYVAILDDLAMFGQLTPAKVMKWSYTEPERGVFTWEMGDQFVALAEQRGKLVRGHNCVWYNDLPAWVTNTTWTAPELAEVVQEHCFNIVRHWAGQMTRCAPVLTRICFSDSWDVINEPFNDDGTWRTTLWYNTLNTSYIPLALHAAHRADPHAKLYINEYNTTGPGPKASALKALVRALKAAGVPLHGVGVQAHEVVGQVPPLADVKRNLGEFAALGVEVAITELDVRFVGLPPDEEGLERQRRDFETVVRACREVEGCVGVTVWDWTDKYSWVPASFPGEGDACPFDVDLEPKPAYYGVLDGLQEETSSASRKYGAFQHIKLNHEVVRARYDAPAAQWRIRVRVHRPTDTHGNSASGALAEEEIDDVADVLVTVDGSVSRCWMPEIVGIGGFEGELHHSAKYVPKGKT</sequence>
<evidence type="ECO:0000313" key="16">
    <source>
        <dbReference type="Proteomes" id="UP000230002"/>
    </source>
</evidence>
<evidence type="ECO:0000256" key="10">
    <source>
        <dbReference type="ARBA" id="ARBA00023326"/>
    </source>
</evidence>